<organism evidence="6 7">
    <name type="scientific">Priapulus caudatus</name>
    <name type="common">Priapulid worm</name>
    <dbReference type="NCBI Taxonomy" id="37621"/>
    <lineage>
        <taxon>Eukaryota</taxon>
        <taxon>Metazoa</taxon>
        <taxon>Ecdysozoa</taxon>
        <taxon>Scalidophora</taxon>
        <taxon>Priapulida</taxon>
        <taxon>Priapulimorpha</taxon>
        <taxon>Priapulimorphida</taxon>
        <taxon>Priapulidae</taxon>
        <taxon>Priapulus</taxon>
    </lineage>
</organism>
<evidence type="ECO:0000256" key="3">
    <source>
        <dbReference type="ARBA" id="ARBA00023242"/>
    </source>
</evidence>
<feature type="compositionally biased region" description="Basic residues" evidence="4">
    <location>
        <begin position="334"/>
        <end position="343"/>
    </location>
</feature>
<feature type="region of interest" description="Disordered" evidence="4">
    <location>
        <begin position="105"/>
        <end position="186"/>
    </location>
</feature>
<dbReference type="InterPro" id="IPR001606">
    <property type="entry name" value="ARID_dom"/>
</dbReference>
<feature type="region of interest" description="Disordered" evidence="4">
    <location>
        <begin position="390"/>
        <end position="421"/>
    </location>
</feature>
<dbReference type="SUPFAM" id="SSF46774">
    <property type="entry name" value="ARID-like"/>
    <property type="match status" value="1"/>
</dbReference>
<feature type="domain" description="ARID" evidence="5">
    <location>
        <begin position="207"/>
        <end position="299"/>
    </location>
</feature>
<keyword evidence="3" id="KW-0539">Nucleus</keyword>
<dbReference type="SMART" id="SM00501">
    <property type="entry name" value="BRIGHT"/>
    <property type="match status" value="1"/>
</dbReference>
<evidence type="ECO:0000313" key="7">
    <source>
        <dbReference type="RefSeq" id="XP_014666114.1"/>
    </source>
</evidence>
<evidence type="ECO:0000259" key="5">
    <source>
        <dbReference type="PROSITE" id="PS51011"/>
    </source>
</evidence>
<dbReference type="PANTHER" id="PTHR13964:SF44">
    <property type="entry name" value="ARID DOMAIN-CONTAINING PROTEIN"/>
    <property type="match status" value="1"/>
</dbReference>
<gene>
    <name evidence="7" type="primary">LOC106808070</name>
</gene>
<dbReference type="GeneID" id="106808070"/>
<protein>
    <submittedName>
        <fullName evidence="7">AT-rich interactive domain-containing protein 5B-like</fullName>
    </submittedName>
</protein>
<feature type="compositionally biased region" description="Low complexity" evidence="4">
    <location>
        <begin position="125"/>
        <end position="141"/>
    </location>
</feature>
<feature type="region of interest" description="Disordered" evidence="4">
    <location>
        <begin position="322"/>
        <end position="345"/>
    </location>
</feature>
<dbReference type="Pfam" id="PF01388">
    <property type="entry name" value="ARID"/>
    <property type="match status" value="1"/>
</dbReference>
<sequence>MVADGRCGDGGGSSGEDDDDSISSSMPVRVLSYSQYCRYRALLRRLHGVAHLWMSTAVVAALGGITVRSSDSVYFMFCRSTFDHPHLATHQLICDHLAPVFKGRKRKKPLSVGKGDDELTEDSMDSSSTSSSRASSRSSVQHSRDDVQPPKSQPSPRNGYLHEGALPSPTTTTTKQPTAADDAWLQRRPLEALATSDATRLARPHATKEELEFFQSLCRFMREMNMPIERIPSLGFKQVDLCFMFAYTQQLGGHAKVTARRLWKHIYDKMGGHPGNTSAATSTRRLYEKLLLLYEQHRRGEPLSKPILTQLCPKLSAKVDTQISADQEQDTAKERKKGHKPHIHAQEQQWKEMQLAHGKARHEAMINQRLQVTAAQSAIFQPMLLDRHGDKQKTGVGLSSPVSLAPQPPHSAIKTGDSAMRSHHRLTLPASGRHGDRTPSDSTRRAAVALEHERTAPPGGTLAAAAMSPFTSRQPPHSRAGAAATHRAAAAAWLAIPPAHAYVVAAAARPLSYGGRATEEEEER</sequence>
<name>A0ABM1E1P3_PRICU</name>
<keyword evidence="6" id="KW-1185">Reference proteome</keyword>
<dbReference type="Proteomes" id="UP000695022">
    <property type="component" value="Unplaced"/>
</dbReference>
<keyword evidence="2" id="KW-0804">Transcription</keyword>
<dbReference type="Gene3D" id="1.10.150.60">
    <property type="entry name" value="ARID DNA-binding domain"/>
    <property type="match status" value="1"/>
</dbReference>
<feature type="region of interest" description="Disordered" evidence="4">
    <location>
        <begin position="1"/>
        <end position="24"/>
    </location>
</feature>
<proteinExistence type="predicted"/>
<dbReference type="SMART" id="SM01014">
    <property type="entry name" value="ARID"/>
    <property type="match status" value="1"/>
</dbReference>
<evidence type="ECO:0000256" key="1">
    <source>
        <dbReference type="ARBA" id="ARBA00023015"/>
    </source>
</evidence>
<dbReference type="InterPro" id="IPR051232">
    <property type="entry name" value="ARID/SWI1_ChromRemod"/>
</dbReference>
<evidence type="ECO:0000256" key="4">
    <source>
        <dbReference type="SAM" id="MobiDB-lite"/>
    </source>
</evidence>
<dbReference type="PANTHER" id="PTHR13964">
    <property type="entry name" value="RBP-RELATED"/>
    <property type="match status" value="1"/>
</dbReference>
<dbReference type="InterPro" id="IPR036431">
    <property type="entry name" value="ARID_dom_sf"/>
</dbReference>
<dbReference type="RefSeq" id="XP_014666114.1">
    <property type="nucleotide sequence ID" value="XM_014810628.1"/>
</dbReference>
<evidence type="ECO:0000313" key="6">
    <source>
        <dbReference type="Proteomes" id="UP000695022"/>
    </source>
</evidence>
<evidence type="ECO:0000256" key="2">
    <source>
        <dbReference type="ARBA" id="ARBA00023163"/>
    </source>
</evidence>
<keyword evidence="1" id="KW-0805">Transcription regulation</keyword>
<reference evidence="7" key="1">
    <citation type="submission" date="2025-08" db="UniProtKB">
        <authorList>
            <consortium name="RefSeq"/>
        </authorList>
    </citation>
    <scope>IDENTIFICATION</scope>
</reference>
<accession>A0ABM1E1P3</accession>
<dbReference type="PROSITE" id="PS51011">
    <property type="entry name" value="ARID"/>
    <property type="match status" value="1"/>
</dbReference>